<dbReference type="RefSeq" id="WP_136502109.1">
    <property type="nucleotide sequence ID" value="NZ_SSUX01000011.1"/>
</dbReference>
<dbReference type="InterPro" id="IPR049855">
    <property type="entry name" value="DotG/IcmE-like_C"/>
</dbReference>
<evidence type="ECO:0000256" key="2">
    <source>
        <dbReference type="SAM" id="Phobius"/>
    </source>
</evidence>
<evidence type="ECO:0008006" key="5">
    <source>
        <dbReference type="Google" id="ProtNLM"/>
    </source>
</evidence>
<name>A0A4S5CDM6_AERVE</name>
<dbReference type="Proteomes" id="UP000309618">
    <property type="component" value="Unassembled WGS sequence"/>
</dbReference>
<feature type="transmembrane region" description="Helical" evidence="2">
    <location>
        <begin position="24"/>
        <end position="44"/>
    </location>
</feature>
<gene>
    <name evidence="3" type="ORF">E8Q35_15300</name>
</gene>
<evidence type="ECO:0000313" key="4">
    <source>
        <dbReference type="Proteomes" id="UP000309618"/>
    </source>
</evidence>
<feature type="compositionally biased region" description="Polar residues" evidence="1">
    <location>
        <begin position="75"/>
        <end position="87"/>
    </location>
</feature>
<accession>A0A4S5CDM6</accession>
<comment type="caution">
    <text evidence="3">The sequence shown here is derived from an EMBL/GenBank/DDBJ whole genome shotgun (WGS) entry which is preliminary data.</text>
</comment>
<feature type="compositionally biased region" description="Basic and acidic residues" evidence="1">
    <location>
        <begin position="93"/>
        <end position="102"/>
    </location>
</feature>
<proteinExistence type="predicted"/>
<feature type="region of interest" description="Disordered" evidence="1">
    <location>
        <begin position="56"/>
        <end position="112"/>
    </location>
</feature>
<evidence type="ECO:0000256" key="1">
    <source>
        <dbReference type="SAM" id="MobiDB-lite"/>
    </source>
</evidence>
<keyword evidence="2" id="KW-0812">Transmembrane</keyword>
<evidence type="ECO:0000313" key="3">
    <source>
        <dbReference type="EMBL" id="THJ43670.1"/>
    </source>
</evidence>
<sequence length="425" mass="45342">MMESVKNSAAVKSFVQLPKKNRKIAVVTLLATISIIVYFGYSIFAPVPHISPNEAGANAVGEPTNLRAQPVGDSQAGSGSNVNNPQLRPTLDASEKQRKEQSTTEGDGSYVADNELKEWSSKRQGALLDNKVPKVTQTKNETSQSDVDANVVDAKPEKESKVYLTVTPEQFESLQQNKRAAMQRAYISFRTASKGDGATSFKGNWKPSGKGDADNPVNVRTGLRDDANGTPVGGFVPGDTLIAFTTSEVNSDTTTIIIAEVGAGPLAGAKVPLKVTRVDGYVVFESTSIAWDRNSAPFKAIALDPGVVASNGFSTSTDRHIMLRYGMLFFSAFAEGAGELSQAAINDVTVNGETITSQSNAKTKDYVIAGAGKVGQKLGTVAEKVFDTPPTVRVRKGQEMALVVIDTAHIPWLPEPYRIKQTVGS</sequence>
<dbReference type="AlphaFoldDB" id="A0A4S5CDM6"/>
<dbReference type="CDD" id="cd16431">
    <property type="entry name" value="IcmE"/>
    <property type="match status" value="1"/>
</dbReference>
<protein>
    <recommendedName>
        <fullName evidence="5">Conjugal transfer protein TrbI</fullName>
    </recommendedName>
</protein>
<keyword evidence="2" id="KW-1133">Transmembrane helix</keyword>
<keyword evidence="2" id="KW-0472">Membrane</keyword>
<dbReference type="EMBL" id="SSUX01000011">
    <property type="protein sequence ID" value="THJ43670.1"/>
    <property type="molecule type" value="Genomic_DNA"/>
</dbReference>
<organism evidence="3 4">
    <name type="scientific">Aeromonas veronii</name>
    <dbReference type="NCBI Taxonomy" id="654"/>
    <lineage>
        <taxon>Bacteria</taxon>
        <taxon>Pseudomonadati</taxon>
        <taxon>Pseudomonadota</taxon>
        <taxon>Gammaproteobacteria</taxon>
        <taxon>Aeromonadales</taxon>
        <taxon>Aeromonadaceae</taxon>
        <taxon>Aeromonas</taxon>
    </lineage>
</organism>
<reference evidence="3 4" key="1">
    <citation type="submission" date="2019-04" db="EMBL/GenBank/DDBJ databases">
        <title>Comparative genomics of Aeromonas veronii strains pathogenic to fish.</title>
        <authorList>
            <person name="Cascarano M.C."/>
            <person name="Smyrli M."/>
            <person name="Katharios P."/>
        </authorList>
    </citation>
    <scope>NUCLEOTIDE SEQUENCE [LARGE SCALE GENOMIC DNA]</scope>
    <source>
        <strain evidence="3 4">XU1</strain>
    </source>
</reference>